<evidence type="ECO:0000256" key="1">
    <source>
        <dbReference type="ARBA" id="ARBA00023118"/>
    </source>
</evidence>
<protein>
    <submittedName>
        <fullName evidence="3">Type III-B CRISPR module RAMP protein Cmr4</fullName>
    </submittedName>
</protein>
<accession>A0A9Y1BLT2</accession>
<name>A0A9Y1BLT2_9ARCH</name>
<dbReference type="AlphaFoldDB" id="A0A9Y1BLT2"/>
<dbReference type="NCBIfam" id="TIGR02580">
    <property type="entry name" value="cas_RAMP_Cmr4"/>
    <property type="match status" value="1"/>
</dbReference>
<dbReference type="InterPro" id="IPR013410">
    <property type="entry name" value="CRISPR-assoc_RAMP_Cmr4"/>
</dbReference>
<keyword evidence="1" id="KW-0051">Antiviral defense</keyword>
<dbReference type="InterPro" id="IPR005537">
    <property type="entry name" value="RAMP_III_fam"/>
</dbReference>
<sequence>MEQNEKKSNLKGKIMKMLAETFVHTGTGHPTSIVDCPVARETITSYPFIPSTSLKGSLRGLANENVGVNSNITNKKVDKYFGSSDSAGKLLISDARLLLLPVRSLLTNYRWITCPYILERLKRDLKRLGIKYSFTIPEVTRGKTLSCVNEQYIFLEERQFEKEESEGIDNLANLLSAMIPDDDVRNRLKDQLVILHNDDFKWFANFGLEIRARNILNSETKSSRNLWYEEYISSDTLMYCLVFSEEDGIDFLDNLLTNSCFLQIGGNETVGQGWFHVKLDYAEKIIHHIDKIDADKGGE</sequence>
<reference evidence="3" key="1">
    <citation type="journal article" date="2022" name="Nat. Microbiol.">
        <title>Unique mobile elements and scalable gene flow at the prokaryote-eukaryote boundary revealed by circularized Asgard archaea genomes.</title>
        <authorList>
            <person name="Wu F."/>
            <person name="Speth D.R."/>
            <person name="Philosof A."/>
            <person name="Cremiere A."/>
            <person name="Narayanan A."/>
            <person name="Barco R.A."/>
            <person name="Connon S.A."/>
            <person name="Amend J.P."/>
            <person name="Antoshechkin I.A."/>
            <person name="Orphan V.J."/>
        </authorList>
    </citation>
    <scope>NUCLEOTIDE SEQUENCE</scope>
    <source>
        <strain evidence="3">PM71</strain>
    </source>
</reference>
<dbReference type="PANTHER" id="PTHR36700">
    <property type="entry name" value="CRISPR SYSTEM CMR SUBUNIT CMR4"/>
    <property type="match status" value="1"/>
</dbReference>
<dbReference type="Proteomes" id="UP001201020">
    <property type="component" value="Chromosome"/>
</dbReference>
<gene>
    <name evidence="3" type="primary">cmr4</name>
    <name evidence="3" type="ORF">K9W45_01935</name>
</gene>
<dbReference type="GO" id="GO:0051607">
    <property type="term" value="P:defense response to virus"/>
    <property type="evidence" value="ECO:0007669"/>
    <property type="project" value="UniProtKB-KW"/>
</dbReference>
<evidence type="ECO:0000259" key="2">
    <source>
        <dbReference type="Pfam" id="PF03787"/>
    </source>
</evidence>
<dbReference type="EMBL" id="CP084166">
    <property type="protein sequence ID" value="UJG41235.1"/>
    <property type="molecule type" value="Genomic_DNA"/>
</dbReference>
<dbReference type="PANTHER" id="PTHR36700:SF1">
    <property type="entry name" value="CRISPR SYSTEM CMR SUBUNIT CMR4"/>
    <property type="match status" value="1"/>
</dbReference>
<feature type="domain" description="CRISPR type III-associated protein" evidence="2">
    <location>
        <begin position="19"/>
        <end position="275"/>
    </location>
</feature>
<evidence type="ECO:0000313" key="3">
    <source>
        <dbReference type="EMBL" id="UJG41235.1"/>
    </source>
</evidence>
<organism evidence="3">
    <name type="scientific">Candidatus Heimdallarchaeum aukensis</name>
    <dbReference type="NCBI Taxonomy" id="2876573"/>
    <lineage>
        <taxon>Archaea</taxon>
        <taxon>Promethearchaeati</taxon>
        <taxon>Candidatus Heimdallarchaeota</taxon>
        <taxon>Candidatus Heimdallarchaeia (ex Rinke et al. 2021) (nom. nud.)</taxon>
        <taxon>Candidatus Heimdallarchaeales</taxon>
        <taxon>Candidatus Heimdallarchaeaceae</taxon>
        <taxon>Candidatus Heimdallarchaeum</taxon>
    </lineage>
</organism>
<dbReference type="Pfam" id="PF03787">
    <property type="entry name" value="RAMPs"/>
    <property type="match status" value="1"/>
</dbReference>
<proteinExistence type="predicted"/>